<dbReference type="SUPFAM" id="SSF48695">
    <property type="entry name" value="Multiheme cytochromes"/>
    <property type="match status" value="1"/>
</dbReference>
<sequence length="120" mass="13518">MSTPDTSMKKVLVRSLITIVIVFVAAWSFNLFYEGNKTRLLKKFDTDAEANSALKPFHLEHFKANLDCGACHEGGVQHEQPLKKTKEAVCFTCHDKIRQAQAVPANDDCKACHTKQVKRK</sequence>
<dbReference type="Pfam" id="PF14522">
    <property type="entry name" value="Cytochrome_C7"/>
    <property type="match status" value="1"/>
</dbReference>
<protein>
    <submittedName>
        <fullName evidence="3">Putative CXXCH cytochrome family protein</fullName>
    </submittedName>
</protein>
<dbReference type="RefSeq" id="WP_165871191.1">
    <property type="nucleotide sequence ID" value="NZ_SMGG01000003.1"/>
</dbReference>
<dbReference type="Gene3D" id="3.90.10.10">
    <property type="entry name" value="Cytochrome C3"/>
    <property type="match status" value="1"/>
</dbReference>
<evidence type="ECO:0000313" key="4">
    <source>
        <dbReference type="Proteomes" id="UP000294614"/>
    </source>
</evidence>
<dbReference type="InterPro" id="IPR036280">
    <property type="entry name" value="Multihaem_cyt_sf"/>
</dbReference>
<proteinExistence type="predicted"/>
<organism evidence="3 4">
    <name type="scientific">Seleniivibrio woodruffii</name>
    <dbReference type="NCBI Taxonomy" id="1078050"/>
    <lineage>
        <taxon>Bacteria</taxon>
        <taxon>Pseudomonadati</taxon>
        <taxon>Deferribacterota</taxon>
        <taxon>Deferribacteres</taxon>
        <taxon>Deferribacterales</taxon>
        <taxon>Geovibrionaceae</taxon>
        <taxon>Seleniivibrio</taxon>
    </lineage>
</organism>
<dbReference type="AlphaFoldDB" id="A0A4R1KCX3"/>
<dbReference type="Proteomes" id="UP000294614">
    <property type="component" value="Unassembled WGS sequence"/>
</dbReference>
<reference evidence="3 4" key="1">
    <citation type="submission" date="2019-03" db="EMBL/GenBank/DDBJ databases">
        <title>Genomic Encyclopedia of Type Strains, Phase IV (KMG-IV): sequencing the most valuable type-strain genomes for metagenomic binning, comparative biology and taxonomic classification.</title>
        <authorList>
            <person name="Goeker M."/>
        </authorList>
    </citation>
    <scope>NUCLEOTIDE SEQUENCE [LARGE SCALE GENOMIC DNA]</scope>
    <source>
        <strain evidence="3 4">DSM 24984</strain>
    </source>
</reference>
<keyword evidence="1" id="KW-0472">Membrane</keyword>
<keyword evidence="1" id="KW-0812">Transmembrane</keyword>
<dbReference type="EMBL" id="SMGG01000003">
    <property type="protein sequence ID" value="TCK62478.1"/>
    <property type="molecule type" value="Genomic_DNA"/>
</dbReference>
<dbReference type="InterPro" id="IPR029467">
    <property type="entry name" value="Cyt_c7-like"/>
</dbReference>
<evidence type="ECO:0000259" key="2">
    <source>
        <dbReference type="Pfam" id="PF14522"/>
    </source>
</evidence>
<comment type="caution">
    <text evidence="3">The sequence shown here is derived from an EMBL/GenBank/DDBJ whole genome shotgun (WGS) entry which is preliminary data.</text>
</comment>
<evidence type="ECO:0000313" key="3">
    <source>
        <dbReference type="EMBL" id="TCK62478.1"/>
    </source>
</evidence>
<name>A0A4R1KCX3_9BACT</name>
<evidence type="ECO:0000256" key="1">
    <source>
        <dbReference type="SAM" id="Phobius"/>
    </source>
</evidence>
<gene>
    <name evidence="3" type="ORF">C8D98_1004</name>
</gene>
<keyword evidence="1" id="KW-1133">Transmembrane helix</keyword>
<keyword evidence="4" id="KW-1185">Reference proteome</keyword>
<feature type="transmembrane region" description="Helical" evidence="1">
    <location>
        <begin position="12"/>
        <end position="33"/>
    </location>
</feature>
<accession>A0A4R1KCX3</accession>
<feature type="domain" description="Cytochrome c7-like" evidence="2">
    <location>
        <begin position="58"/>
        <end position="114"/>
    </location>
</feature>